<keyword evidence="1" id="KW-0540">Nuclease</keyword>
<keyword evidence="2" id="KW-1185">Reference proteome</keyword>
<proteinExistence type="predicted"/>
<accession>A0ACC1YGE1</accession>
<keyword evidence="1" id="KW-0269">Exonuclease</keyword>
<evidence type="ECO:0000313" key="1">
    <source>
        <dbReference type="EMBL" id="KAJ4722078.1"/>
    </source>
</evidence>
<dbReference type="Proteomes" id="UP001164539">
    <property type="component" value="Chromosome 3"/>
</dbReference>
<evidence type="ECO:0000313" key="2">
    <source>
        <dbReference type="Proteomes" id="UP001164539"/>
    </source>
</evidence>
<organism evidence="1 2">
    <name type="scientific">Melia azedarach</name>
    <name type="common">Chinaberry tree</name>
    <dbReference type="NCBI Taxonomy" id="155640"/>
    <lineage>
        <taxon>Eukaryota</taxon>
        <taxon>Viridiplantae</taxon>
        <taxon>Streptophyta</taxon>
        <taxon>Embryophyta</taxon>
        <taxon>Tracheophyta</taxon>
        <taxon>Spermatophyta</taxon>
        <taxon>Magnoliopsida</taxon>
        <taxon>eudicotyledons</taxon>
        <taxon>Gunneridae</taxon>
        <taxon>Pentapetalae</taxon>
        <taxon>rosids</taxon>
        <taxon>malvids</taxon>
        <taxon>Sapindales</taxon>
        <taxon>Meliaceae</taxon>
        <taxon>Melia</taxon>
    </lineage>
</organism>
<comment type="caution">
    <text evidence="1">The sequence shown here is derived from an EMBL/GenBank/DDBJ whole genome shotgun (WGS) entry which is preliminary data.</text>
</comment>
<name>A0ACC1YGE1_MELAZ</name>
<keyword evidence="1" id="KW-0378">Hydrolase</keyword>
<sequence length="251" mass="28600">MRRNALWYSILKVPRCGIHSFSFLESTYVGSLTESLLAVRTPFALLGISNGFEASQVHAFQARHISAGTNIKGGEPSNHRNEFLDGILKENTQNYRPVSSSCFTSIQYSDAEPKILEKGDSKQKVKVFVMDIETTGFYRERERIIEIAIRDLSGDKNGCFQTLVNPERHVLNSHIHGITTKMVNRTYVPRMEDLIPILIEYANRRRLLPGELAIFAAHNARRFDVPFLTKEFSRCSLKTGCFWTLFLLPVN</sequence>
<dbReference type="EMBL" id="CM051396">
    <property type="protein sequence ID" value="KAJ4722078.1"/>
    <property type="molecule type" value="Genomic_DNA"/>
</dbReference>
<reference evidence="1 2" key="1">
    <citation type="journal article" date="2023" name="Science">
        <title>Complex scaffold remodeling in plant triterpene biosynthesis.</title>
        <authorList>
            <person name="De La Pena R."/>
            <person name="Hodgson H."/>
            <person name="Liu J.C."/>
            <person name="Stephenson M.J."/>
            <person name="Martin A.C."/>
            <person name="Owen C."/>
            <person name="Harkess A."/>
            <person name="Leebens-Mack J."/>
            <person name="Jimenez L.E."/>
            <person name="Osbourn A."/>
            <person name="Sattely E.S."/>
        </authorList>
    </citation>
    <scope>NUCLEOTIDE SEQUENCE [LARGE SCALE GENOMIC DNA]</scope>
    <source>
        <strain evidence="2">cv. JPN11</strain>
        <tissue evidence="1">Leaf</tissue>
    </source>
</reference>
<protein>
    <submittedName>
        <fullName evidence="1">Exonuclease DPD1, chloroplastic/mitochondrial</fullName>
    </submittedName>
</protein>
<gene>
    <name evidence="1" type="ORF">OWV82_005640</name>
</gene>